<reference evidence="3" key="3">
    <citation type="submission" date="2018-03" db="EMBL/GenBank/DDBJ databases">
        <authorList>
            <person name="Keele B.F."/>
        </authorList>
    </citation>
    <scope>NUCLEOTIDE SEQUENCE [LARGE SCALE GENOMIC DNA]</scope>
    <source>
        <strain evidence="3">Gilliam</strain>
    </source>
</reference>
<dbReference type="PANTHER" id="PTHR46230">
    <property type="match status" value="1"/>
</dbReference>
<dbReference type="PIRSF" id="PIRSF003113">
    <property type="entry name" value="BolA"/>
    <property type="match status" value="1"/>
</dbReference>
<dbReference type="Pfam" id="PF01722">
    <property type="entry name" value="BolA"/>
    <property type="match status" value="1"/>
</dbReference>
<comment type="similarity">
    <text evidence="1">Belongs to the BolA/IbaG family.</text>
</comment>
<evidence type="ECO:0000313" key="2">
    <source>
        <dbReference type="EMBL" id="KJV54330.1"/>
    </source>
</evidence>
<name>A0A0F3MEZ8_ORITS</name>
<accession>A0A0F3MEZ8</accession>
<dbReference type="EMBL" id="LANO01000001">
    <property type="protein sequence ID" value="KJV54330.1"/>
    <property type="molecule type" value="Genomic_DNA"/>
</dbReference>
<dbReference type="Proteomes" id="UP000244959">
    <property type="component" value="Chromosome I"/>
</dbReference>
<dbReference type="RefSeq" id="WP_047220059.1">
    <property type="nucleotide sequence ID" value="NZ_LS398551.1"/>
</dbReference>
<proteinExistence type="inferred from homology"/>
<keyword evidence="5" id="KW-1185">Reference proteome</keyword>
<dbReference type="SUPFAM" id="SSF82657">
    <property type="entry name" value="BolA-like"/>
    <property type="match status" value="1"/>
</dbReference>
<dbReference type="PANTHER" id="PTHR46230:SF6">
    <property type="entry name" value="PROTEIN BOLA1, CHLOROPLASTIC"/>
    <property type="match status" value="1"/>
</dbReference>
<evidence type="ECO:0000313" key="3">
    <source>
        <dbReference type="EMBL" id="SPR13179.1"/>
    </source>
</evidence>
<reference evidence="5" key="2">
    <citation type="submission" date="2018-03" db="EMBL/GenBank/DDBJ databases">
        <authorList>
            <person name="Batty M. E."/>
            <person name="Batty M E."/>
        </authorList>
    </citation>
    <scope>NUCLEOTIDE SEQUENCE [LARGE SCALE GENOMIC DNA]</scope>
    <source>
        <strain evidence="5">Gilliam</strain>
    </source>
</reference>
<dbReference type="InterPro" id="IPR002634">
    <property type="entry name" value="BolA"/>
</dbReference>
<dbReference type="GO" id="GO:0016226">
    <property type="term" value="P:iron-sulfur cluster assembly"/>
    <property type="evidence" value="ECO:0007669"/>
    <property type="project" value="TreeGrafter"/>
</dbReference>
<protein>
    <submittedName>
        <fullName evidence="3">BolA family transcriptional regulator</fullName>
    </submittedName>
    <submittedName>
        <fullName evidence="2">BolA-like family protein</fullName>
    </submittedName>
</protein>
<dbReference type="Gene3D" id="3.30.300.90">
    <property type="entry name" value="BolA-like"/>
    <property type="match status" value="1"/>
</dbReference>
<reference evidence="2 4" key="1">
    <citation type="submission" date="2015-02" db="EMBL/GenBank/DDBJ databases">
        <title>Genome Sequencing of Rickettsiales.</title>
        <authorList>
            <person name="Daugherty S.C."/>
            <person name="Su Q."/>
            <person name="Abolude K."/>
            <person name="Beier-Sexton M."/>
            <person name="Carlyon J.A."/>
            <person name="Carter R."/>
            <person name="Day N.P."/>
            <person name="Dumler S.J."/>
            <person name="Dyachenko V."/>
            <person name="Godinez A."/>
            <person name="Kurtti T.J."/>
            <person name="Lichay M."/>
            <person name="Mullins K.E."/>
            <person name="Ott S."/>
            <person name="Pappas-Brown V."/>
            <person name="Paris D.H."/>
            <person name="Patel P."/>
            <person name="Richards A.L."/>
            <person name="Sadzewicz L."/>
            <person name="Sears K."/>
            <person name="Seidman D."/>
            <person name="Sengamalay N."/>
            <person name="Stenos J."/>
            <person name="Tallon L.J."/>
            <person name="Vincent G."/>
            <person name="Fraser C.M."/>
            <person name="Munderloh U."/>
            <person name="Dunning-Hotopp J.C."/>
        </authorList>
    </citation>
    <scope>NUCLEOTIDE SEQUENCE [LARGE SCALE GENOMIC DNA]</scope>
    <source>
        <strain evidence="2 4">Gilliam</strain>
    </source>
</reference>
<dbReference type="EMBL" id="LS398551">
    <property type="protein sequence ID" value="SPR13179.1"/>
    <property type="molecule type" value="Genomic_DNA"/>
</dbReference>
<dbReference type="InterPro" id="IPR036065">
    <property type="entry name" value="BolA-like_sf"/>
</dbReference>
<dbReference type="AlphaFoldDB" id="A0A0F3MEZ8"/>
<evidence type="ECO:0000256" key="1">
    <source>
        <dbReference type="RuleBase" id="RU003860"/>
    </source>
</evidence>
<organism evidence="2 4">
    <name type="scientific">Orientia tsutsugamushi str. Gilliam</name>
    <dbReference type="NCBI Taxonomy" id="1359184"/>
    <lineage>
        <taxon>Bacteria</taxon>
        <taxon>Pseudomonadati</taxon>
        <taxon>Pseudomonadota</taxon>
        <taxon>Alphaproteobacteria</taxon>
        <taxon>Rickettsiales</taxon>
        <taxon>Rickettsiaceae</taxon>
        <taxon>Rickettsieae</taxon>
        <taxon>Orientia</taxon>
    </lineage>
</organism>
<evidence type="ECO:0000313" key="4">
    <source>
        <dbReference type="Proteomes" id="UP000033769"/>
    </source>
</evidence>
<evidence type="ECO:0000313" key="5">
    <source>
        <dbReference type="Proteomes" id="UP000244959"/>
    </source>
</evidence>
<dbReference type="PATRIC" id="fig|1359184.3.peg.31"/>
<sequence>MTSIQEIQDKLSVISSEVMKINDVSPLHKGHIEYLGPKQVSHIHILIISNKFNGMTKVTRHRLINSLLKTEFQNGLHAVSIQALTPSEYTIESES</sequence>
<dbReference type="Proteomes" id="UP000033769">
    <property type="component" value="Unassembled WGS sequence"/>
</dbReference>
<gene>
    <name evidence="3" type="primary">bolA</name>
    <name evidence="3" type="ORF">GILLIAM_02714</name>
    <name evidence="2" type="ORF">OTSGILL_0026</name>
</gene>